<gene>
    <name evidence="4" type="ORF">INT76_10700</name>
</gene>
<sequence length="139" mass="15657">MIHYKDNPQLDLQSVLDLYASVGWANYTSRPEMLEQAIANTLLVLAAFDGDRLVGLLRAVGDGHSIVFIQDILVLPAYQRSGIGRTLLEQALSHFPDVYQLHLLTYDDEKTRSFYEDLGFTAVGDLNCVAYTYLRKVSE</sequence>
<keyword evidence="1" id="KW-0808">Transferase</keyword>
<organism evidence="4 5">
    <name type="scientific">Streptococcus oriscaviae</name>
    <dbReference type="NCBI Taxonomy" id="2781599"/>
    <lineage>
        <taxon>Bacteria</taxon>
        <taxon>Bacillati</taxon>
        <taxon>Bacillota</taxon>
        <taxon>Bacilli</taxon>
        <taxon>Lactobacillales</taxon>
        <taxon>Streptococcaceae</taxon>
        <taxon>Streptococcus</taxon>
    </lineage>
</organism>
<proteinExistence type="predicted"/>
<dbReference type="CDD" id="cd04301">
    <property type="entry name" value="NAT_SF"/>
    <property type="match status" value="1"/>
</dbReference>
<evidence type="ECO:0000256" key="2">
    <source>
        <dbReference type="ARBA" id="ARBA00023315"/>
    </source>
</evidence>
<feature type="domain" description="N-acetyltransferase" evidence="3">
    <location>
        <begin position="2"/>
        <end position="138"/>
    </location>
</feature>
<dbReference type="InterPro" id="IPR045039">
    <property type="entry name" value="NSI-like"/>
</dbReference>
<dbReference type="RefSeq" id="WP_212570694.1">
    <property type="nucleotide sequence ID" value="NZ_CP073084.1"/>
</dbReference>
<dbReference type="SUPFAM" id="SSF55729">
    <property type="entry name" value="Acyl-CoA N-acyltransferases (Nat)"/>
    <property type="match status" value="1"/>
</dbReference>
<keyword evidence="5" id="KW-1185">Reference proteome</keyword>
<dbReference type="Pfam" id="PF13673">
    <property type="entry name" value="Acetyltransf_10"/>
    <property type="match status" value="1"/>
</dbReference>
<dbReference type="Gene3D" id="3.40.630.30">
    <property type="match status" value="1"/>
</dbReference>
<dbReference type="Proteomes" id="UP000677616">
    <property type="component" value="Chromosome"/>
</dbReference>
<dbReference type="PANTHER" id="PTHR43626">
    <property type="entry name" value="ACYL-COA N-ACYLTRANSFERASE"/>
    <property type="match status" value="1"/>
</dbReference>
<dbReference type="EMBL" id="CP073084">
    <property type="protein sequence ID" value="QUE54265.1"/>
    <property type="molecule type" value="Genomic_DNA"/>
</dbReference>
<accession>A0ABX7YKG9</accession>
<keyword evidence="2" id="KW-0012">Acyltransferase</keyword>
<name>A0ABX7YKG9_9STRE</name>
<dbReference type="PANTHER" id="PTHR43626:SF4">
    <property type="entry name" value="GCN5-RELATED N-ACETYLTRANSFERASE 2, CHLOROPLASTIC"/>
    <property type="match status" value="1"/>
</dbReference>
<protein>
    <submittedName>
        <fullName evidence="4">GNAT family N-acetyltransferase</fullName>
    </submittedName>
</protein>
<reference evidence="4 5" key="1">
    <citation type="submission" date="2021-04" db="EMBL/GenBank/DDBJ databases">
        <title>Complete genome sequence of a novel Streptococcus species.</title>
        <authorList>
            <person name="Teng J.L.L."/>
        </authorList>
    </citation>
    <scope>NUCLEOTIDE SEQUENCE [LARGE SCALE GENOMIC DNA]</scope>
    <source>
        <strain evidence="4 5">HKU75</strain>
    </source>
</reference>
<dbReference type="InterPro" id="IPR016181">
    <property type="entry name" value="Acyl_CoA_acyltransferase"/>
</dbReference>
<evidence type="ECO:0000259" key="3">
    <source>
        <dbReference type="PROSITE" id="PS51186"/>
    </source>
</evidence>
<evidence type="ECO:0000313" key="5">
    <source>
        <dbReference type="Proteomes" id="UP000677616"/>
    </source>
</evidence>
<dbReference type="PROSITE" id="PS51186">
    <property type="entry name" value="GNAT"/>
    <property type="match status" value="1"/>
</dbReference>
<dbReference type="InterPro" id="IPR000182">
    <property type="entry name" value="GNAT_dom"/>
</dbReference>
<evidence type="ECO:0000256" key="1">
    <source>
        <dbReference type="ARBA" id="ARBA00022679"/>
    </source>
</evidence>
<evidence type="ECO:0000313" key="4">
    <source>
        <dbReference type="EMBL" id="QUE54265.1"/>
    </source>
</evidence>